<evidence type="ECO:0000256" key="10">
    <source>
        <dbReference type="ARBA" id="ARBA00023306"/>
    </source>
</evidence>
<keyword evidence="6 11" id="KW-0159">Chromosome partition</keyword>
<dbReference type="InterPro" id="IPR011010">
    <property type="entry name" value="DNA_brk_join_enz"/>
</dbReference>
<dbReference type="EMBL" id="JBHSMM010000001">
    <property type="protein sequence ID" value="MFC5438681.1"/>
    <property type="molecule type" value="Genomic_DNA"/>
</dbReference>
<evidence type="ECO:0000313" key="15">
    <source>
        <dbReference type="Proteomes" id="UP001596018"/>
    </source>
</evidence>
<dbReference type="HAMAP" id="MF_01808">
    <property type="entry name" value="Recomb_XerC_XerD"/>
    <property type="match status" value="1"/>
</dbReference>
<comment type="subcellular location">
    <subcellularLocation>
        <location evidence="1 11">Cytoplasm</location>
    </subcellularLocation>
</comment>
<keyword evidence="5 11" id="KW-0132">Cell division</keyword>
<feature type="active site" evidence="11">
    <location>
        <position position="171"/>
    </location>
</feature>
<feature type="active site" description="O-(3'-phospho-DNA)-tyrosine intermediate" evidence="11">
    <location>
        <position position="270"/>
    </location>
</feature>
<protein>
    <recommendedName>
        <fullName evidence="3 11">Tyrosine recombinase XerC</fullName>
    </recommendedName>
</protein>
<keyword evidence="15" id="KW-1185">Reference proteome</keyword>
<dbReference type="InterPro" id="IPR004107">
    <property type="entry name" value="Integrase_SAM-like_N"/>
</dbReference>
<dbReference type="InterPro" id="IPR050090">
    <property type="entry name" value="Tyrosine_recombinase_XerCD"/>
</dbReference>
<comment type="similarity">
    <text evidence="2 11">Belongs to the 'phage' integrase family. XerC subfamily.</text>
</comment>
<reference evidence="15" key="1">
    <citation type="journal article" date="2019" name="Int. J. Syst. Evol. Microbiol.">
        <title>The Global Catalogue of Microorganisms (GCM) 10K type strain sequencing project: providing services to taxonomists for standard genome sequencing and annotation.</title>
        <authorList>
            <consortium name="The Broad Institute Genomics Platform"/>
            <consortium name="The Broad Institute Genome Sequencing Center for Infectious Disease"/>
            <person name="Wu L."/>
            <person name="Ma J."/>
        </authorList>
    </citation>
    <scope>NUCLEOTIDE SEQUENCE [LARGE SCALE GENOMIC DNA]</scope>
    <source>
        <strain evidence="15">KACC 12822</strain>
    </source>
</reference>
<dbReference type="InterPro" id="IPR002104">
    <property type="entry name" value="Integrase_catalytic"/>
</dbReference>
<dbReference type="NCBIfam" id="TIGR02224">
    <property type="entry name" value="recomb_XerC"/>
    <property type="match status" value="1"/>
</dbReference>
<dbReference type="PROSITE" id="PS51898">
    <property type="entry name" value="TYR_RECOMBINASE"/>
    <property type="match status" value="1"/>
</dbReference>
<dbReference type="InterPro" id="IPR044068">
    <property type="entry name" value="CB"/>
</dbReference>
<comment type="caution">
    <text evidence="14">The sequence shown here is derived from an EMBL/GenBank/DDBJ whole genome shotgun (WGS) entry which is preliminary data.</text>
</comment>
<name>A0ABW0JSS8_9GAMM</name>
<evidence type="ECO:0000256" key="9">
    <source>
        <dbReference type="ARBA" id="ARBA00023172"/>
    </source>
</evidence>
<evidence type="ECO:0000259" key="12">
    <source>
        <dbReference type="PROSITE" id="PS51898"/>
    </source>
</evidence>
<dbReference type="CDD" id="cd00798">
    <property type="entry name" value="INT_XerDC_C"/>
    <property type="match status" value="1"/>
</dbReference>
<organism evidence="14 15">
    <name type="scientific">Rhodanobacter ginsenosidimutans</name>
    <dbReference type="NCBI Taxonomy" id="490571"/>
    <lineage>
        <taxon>Bacteria</taxon>
        <taxon>Pseudomonadati</taxon>
        <taxon>Pseudomonadota</taxon>
        <taxon>Gammaproteobacteria</taxon>
        <taxon>Lysobacterales</taxon>
        <taxon>Rhodanobacteraceae</taxon>
        <taxon>Rhodanobacter</taxon>
    </lineage>
</organism>
<feature type="active site" evidence="11">
    <location>
        <position position="235"/>
    </location>
</feature>
<evidence type="ECO:0000259" key="13">
    <source>
        <dbReference type="PROSITE" id="PS51900"/>
    </source>
</evidence>
<gene>
    <name evidence="11 14" type="primary">xerC</name>
    <name evidence="14" type="ORF">ACFPK0_01495</name>
</gene>
<keyword evidence="8 11" id="KW-0238">DNA-binding</keyword>
<sequence>MSPASQVDAWLQRLANERQASAHTVDAYRRDLAKLLRFMEAQGVATFDALDPNRMRAFIATEHRAGLAAKSLQRLLSSCRSLFRQLIREGALAHDPLAGVRGPKVRRKLPQVLDVDEAGALVETDSGGKLAVRDRAMLELFYSSGLRLSELVNLRWIDLDLDGGEVRVLGKGSKTRVVPVGRPAITALRALGAAEGMQPDSAIFRGRGGAPINPRTVQLRMNKLAMDLPKHVHPHLLRHTFASHMLESSGDLRAVQELLGHADIATTQIYTHLDFQHLAKVYDAAHPRAKRKP</sequence>
<evidence type="ECO:0000256" key="2">
    <source>
        <dbReference type="ARBA" id="ARBA00006657"/>
    </source>
</evidence>
<dbReference type="Gene3D" id="1.10.443.10">
    <property type="entry name" value="Intergrase catalytic core"/>
    <property type="match status" value="1"/>
</dbReference>
<keyword evidence="9 11" id="KW-0233">DNA recombination</keyword>
<keyword evidence="4 11" id="KW-0963">Cytoplasm</keyword>
<dbReference type="Gene3D" id="1.10.150.130">
    <property type="match status" value="1"/>
</dbReference>
<dbReference type="InterPro" id="IPR010998">
    <property type="entry name" value="Integrase_recombinase_N"/>
</dbReference>
<evidence type="ECO:0000256" key="6">
    <source>
        <dbReference type="ARBA" id="ARBA00022829"/>
    </source>
</evidence>
<dbReference type="PROSITE" id="PS51900">
    <property type="entry name" value="CB"/>
    <property type="match status" value="1"/>
</dbReference>
<feature type="active site" evidence="11">
    <location>
        <position position="261"/>
    </location>
</feature>
<evidence type="ECO:0000256" key="8">
    <source>
        <dbReference type="ARBA" id="ARBA00023125"/>
    </source>
</evidence>
<comment type="subunit">
    <text evidence="11">Forms a cyclic heterotetrameric complex composed of two molecules of XerC and two molecules of XerD.</text>
</comment>
<feature type="active site" evidence="11">
    <location>
        <position position="238"/>
    </location>
</feature>
<dbReference type="Pfam" id="PF00589">
    <property type="entry name" value="Phage_integrase"/>
    <property type="match status" value="1"/>
</dbReference>
<evidence type="ECO:0000256" key="5">
    <source>
        <dbReference type="ARBA" id="ARBA00022618"/>
    </source>
</evidence>
<feature type="active site" evidence="11">
    <location>
        <position position="147"/>
    </location>
</feature>
<evidence type="ECO:0000256" key="1">
    <source>
        <dbReference type="ARBA" id="ARBA00004496"/>
    </source>
</evidence>
<comment type="function">
    <text evidence="11">Site-specific tyrosine recombinase, which acts by catalyzing the cutting and rejoining of the recombining DNA molecules. The XerC-XerD complex is essential to convert dimers of the bacterial chromosome into monomers to permit their segregation at cell division. It also contributes to the segregational stability of plasmids.</text>
</comment>
<evidence type="ECO:0000256" key="3">
    <source>
        <dbReference type="ARBA" id="ARBA00015804"/>
    </source>
</evidence>
<keyword evidence="10 11" id="KW-0131">Cell cycle</keyword>
<proteinExistence type="inferred from homology"/>
<feature type="domain" description="Tyr recombinase" evidence="12">
    <location>
        <begin position="108"/>
        <end position="283"/>
    </location>
</feature>
<evidence type="ECO:0000256" key="4">
    <source>
        <dbReference type="ARBA" id="ARBA00022490"/>
    </source>
</evidence>
<accession>A0ABW0JSS8</accession>
<dbReference type="Proteomes" id="UP001596018">
    <property type="component" value="Unassembled WGS sequence"/>
</dbReference>
<dbReference type="RefSeq" id="WP_377337882.1">
    <property type="nucleotide sequence ID" value="NZ_JALBWS010000015.1"/>
</dbReference>
<dbReference type="PANTHER" id="PTHR30349">
    <property type="entry name" value="PHAGE INTEGRASE-RELATED"/>
    <property type="match status" value="1"/>
</dbReference>
<feature type="domain" description="Core-binding (CB)" evidence="13">
    <location>
        <begin position="1"/>
        <end position="87"/>
    </location>
</feature>
<evidence type="ECO:0000256" key="11">
    <source>
        <dbReference type="HAMAP-Rule" id="MF_01808"/>
    </source>
</evidence>
<keyword evidence="7 11" id="KW-0229">DNA integration</keyword>
<dbReference type="PANTHER" id="PTHR30349:SF81">
    <property type="entry name" value="TYROSINE RECOMBINASE XERC"/>
    <property type="match status" value="1"/>
</dbReference>
<dbReference type="Pfam" id="PF02899">
    <property type="entry name" value="Phage_int_SAM_1"/>
    <property type="match status" value="1"/>
</dbReference>
<evidence type="ECO:0000313" key="14">
    <source>
        <dbReference type="EMBL" id="MFC5438681.1"/>
    </source>
</evidence>
<dbReference type="SUPFAM" id="SSF56349">
    <property type="entry name" value="DNA breaking-rejoining enzymes"/>
    <property type="match status" value="1"/>
</dbReference>
<evidence type="ECO:0000256" key="7">
    <source>
        <dbReference type="ARBA" id="ARBA00022908"/>
    </source>
</evidence>
<dbReference type="InterPro" id="IPR011931">
    <property type="entry name" value="Recomb_XerC"/>
</dbReference>
<dbReference type="InterPro" id="IPR023009">
    <property type="entry name" value="Tyrosine_recombinase_XerC/XerD"/>
</dbReference>
<dbReference type="InterPro" id="IPR013762">
    <property type="entry name" value="Integrase-like_cat_sf"/>
</dbReference>